<gene>
    <name evidence="4" type="ORF">ACFOOQ_14795</name>
</gene>
<feature type="modified residue" description="4-aspartylphosphate" evidence="2">
    <location>
        <position position="47"/>
    </location>
</feature>
<dbReference type="PROSITE" id="PS50110">
    <property type="entry name" value="RESPONSE_REGULATORY"/>
    <property type="match status" value="1"/>
</dbReference>
<comment type="caution">
    <text evidence="4">The sequence shown here is derived from an EMBL/GenBank/DDBJ whole genome shotgun (WGS) entry which is preliminary data.</text>
</comment>
<accession>A0ABV7VIJ2</accession>
<evidence type="ECO:0000256" key="1">
    <source>
        <dbReference type="ARBA" id="ARBA00022553"/>
    </source>
</evidence>
<proteinExistence type="predicted"/>
<dbReference type="RefSeq" id="WP_379728027.1">
    <property type="nucleotide sequence ID" value="NZ_JBHRYJ010000003.1"/>
</dbReference>
<dbReference type="CDD" id="cd00156">
    <property type="entry name" value="REC"/>
    <property type="match status" value="1"/>
</dbReference>
<protein>
    <submittedName>
        <fullName evidence="4">Response regulator</fullName>
    </submittedName>
</protein>
<dbReference type="SMART" id="SM00448">
    <property type="entry name" value="REC"/>
    <property type="match status" value="1"/>
</dbReference>
<dbReference type="PANTHER" id="PTHR44591:SF3">
    <property type="entry name" value="RESPONSE REGULATORY DOMAIN-CONTAINING PROTEIN"/>
    <property type="match status" value="1"/>
</dbReference>
<dbReference type="InterPro" id="IPR050595">
    <property type="entry name" value="Bact_response_regulator"/>
</dbReference>
<keyword evidence="1 2" id="KW-0597">Phosphoprotein</keyword>
<keyword evidence="5" id="KW-1185">Reference proteome</keyword>
<dbReference type="EMBL" id="JBHRYJ010000003">
    <property type="protein sequence ID" value="MFC3676823.1"/>
    <property type="molecule type" value="Genomic_DNA"/>
</dbReference>
<feature type="domain" description="Response regulatory" evidence="3">
    <location>
        <begin position="1"/>
        <end position="117"/>
    </location>
</feature>
<evidence type="ECO:0000259" key="3">
    <source>
        <dbReference type="PROSITE" id="PS50110"/>
    </source>
</evidence>
<name>A0ABV7VIJ2_9PROT</name>
<dbReference type="Proteomes" id="UP001595711">
    <property type="component" value="Unassembled WGS sequence"/>
</dbReference>
<dbReference type="PANTHER" id="PTHR44591">
    <property type="entry name" value="STRESS RESPONSE REGULATOR PROTEIN 1"/>
    <property type="match status" value="1"/>
</dbReference>
<dbReference type="Pfam" id="PF00072">
    <property type="entry name" value="Response_reg"/>
    <property type="match status" value="1"/>
</dbReference>
<dbReference type="InterPro" id="IPR001789">
    <property type="entry name" value="Sig_transdc_resp-reg_receiver"/>
</dbReference>
<evidence type="ECO:0000313" key="4">
    <source>
        <dbReference type="EMBL" id="MFC3676823.1"/>
    </source>
</evidence>
<organism evidence="4 5">
    <name type="scientific">Ferrovibrio xuzhouensis</name>
    <dbReference type="NCBI Taxonomy" id="1576914"/>
    <lineage>
        <taxon>Bacteria</taxon>
        <taxon>Pseudomonadati</taxon>
        <taxon>Pseudomonadota</taxon>
        <taxon>Alphaproteobacteria</taxon>
        <taxon>Rhodospirillales</taxon>
        <taxon>Rhodospirillaceae</taxon>
        <taxon>Ferrovibrio</taxon>
    </lineage>
</organism>
<dbReference type="Gene3D" id="3.40.50.2300">
    <property type="match status" value="1"/>
</dbReference>
<dbReference type="SUPFAM" id="SSF52172">
    <property type="entry name" value="CheY-like"/>
    <property type="match status" value="1"/>
</dbReference>
<evidence type="ECO:0000313" key="5">
    <source>
        <dbReference type="Proteomes" id="UP001595711"/>
    </source>
</evidence>
<reference evidence="5" key="1">
    <citation type="journal article" date="2019" name="Int. J. Syst. Evol. Microbiol.">
        <title>The Global Catalogue of Microorganisms (GCM) 10K type strain sequencing project: providing services to taxonomists for standard genome sequencing and annotation.</title>
        <authorList>
            <consortium name="The Broad Institute Genomics Platform"/>
            <consortium name="The Broad Institute Genome Sequencing Center for Infectious Disease"/>
            <person name="Wu L."/>
            <person name="Ma J."/>
        </authorList>
    </citation>
    <scope>NUCLEOTIDE SEQUENCE [LARGE SCALE GENOMIC DNA]</scope>
    <source>
        <strain evidence="5">KCTC 42182</strain>
    </source>
</reference>
<sequence length="126" mass="13474">MIDDHQDSGELVRRVAEKAGFAVAVTDRADRFRALCIDFAPHLICLDIVMPQEDGIELIRWLASIGSDAAIYIISGHSPAYARAAIEVGRSQGLNMAGALQKPVSLATLRETFAAARPGRLSAAAD</sequence>
<dbReference type="InterPro" id="IPR011006">
    <property type="entry name" value="CheY-like_superfamily"/>
</dbReference>
<evidence type="ECO:0000256" key="2">
    <source>
        <dbReference type="PROSITE-ProRule" id="PRU00169"/>
    </source>
</evidence>